<organism evidence="2 3">
    <name type="scientific">Cytobacillus depressus</name>
    <dbReference type="NCBI Taxonomy" id="1602942"/>
    <lineage>
        <taxon>Bacteria</taxon>
        <taxon>Bacillati</taxon>
        <taxon>Bacillota</taxon>
        <taxon>Bacilli</taxon>
        <taxon>Bacillales</taxon>
        <taxon>Bacillaceae</taxon>
        <taxon>Cytobacillus</taxon>
    </lineage>
</organism>
<keyword evidence="3" id="KW-1185">Reference proteome</keyword>
<reference evidence="2 3" key="1">
    <citation type="journal article" date="2016" name="Antonie Van Leeuwenhoek">
        <title>Bacillus depressus sp. nov., isolated from soil of a sunflower field.</title>
        <authorList>
            <person name="Wei X."/>
            <person name="Xin D."/>
            <person name="Xin Y."/>
            <person name="Zhang H."/>
            <person name="Wang T."/>
            <person name="Zhang J."/>
        </authorList>
    </citation>
    <scope>NUCLEOTIDE SEQUENCE [LARGE SCALE GENOMIC DNA]</scope>
    <source>
        <strain evidence="2 3">BZ1</strain>
    </source>
</reference>
<feature type="transmembrane region" description="Helical" evidence="1">
    <location>
        <begin position="128"/>
        <end position="146"/>
    </location>
</feature>
<keyword evidence="1" id="KW-0812">Transmembrane</keyword>
<proteinExistence type="predicted"/>
<accession>A0A6L3V7G6</accession>
<dbReference type="AlphaFoldDB" id="A0A6L3V7G6"/>
<feature type="transmembrane region" description="Helical" evidence="1">
    <location>
        <begin position="28"/>
        <end position="47"/>
    </location>
</feature>
<protein>
    <submittedName>
        <fullName evidence="2">Uncharacterized protein</fullName>
    </submittedName>
</protein>
<dbReference type="InterPro" id="IPR048147">
    <property type="entry name" value="CBO0543-like"/>
</dbReference>
<feature type="transmembrane region" description="Helical" evidence="1">
    <location>
        <begin position="100"/>
        <end position="116"/>
    </location>
</feature>
<dbReference type="NCBIfam" id="NF041644">
    <property type="entry name" value="CBO0543_fam"/>
    <property type="match status" value="1"/>
</dbReference>
<name>A0A6L3V7G6_9BACI</name>
<keyword evidence="1" id="KW-1133">Transmembrane helix</keyword>
<gene>
    <name evidence="2" type="ORF">F7731_17515</name>
</gene>
<evidence type="ECO:0000313" key="2">
    <source>
        <dbReference type="EMBL" id="KAB2332093.1"/>
    </source>
</evidence>
<dbReference type="EMBL" id="WBOS01000010">
    <property type="protein sequence ID" value="KAB2332093.1"/>
    <property type="molecule type" value="Genomic_DNA"/>
</dbReference>
<evidence type="ECO:0000256" key="1">
    <source>
        <dbReference type="SAM" id="Phobius"/>
    </source>
</evidence>
<keyword evidence="1" id="KW-0472">Membrane</keyword>
<dbReference type="OrthoDB" id="1730091at2"/>
<dbReference type="Proteomes" id="UP000481030">
    <property type="component" value="Unassembled WGS sequence"/>
</dbReference>
<evidence type="ECO:0000313" key="3">
    <source>
        <dbReference type="Proteomes" id="UP000481030"/>
    </source>
</evidence>
<feature type="transmembrane region" description="Helical" evidence="1">
    <location>
        <begin position="67"/>
        <end position="88"/>
    </location>
</feature>
<comment type="caution">
    <text evidence="2">The sequence shown here is derived from an EMBL/GenBank/DDBJ whole genome shotgun (WGS) entry which is preliminary data.</text>
</comment>
<sequence>MFSLNAIYALVWLFALYKWGDYKNWRKYYPTILFYILGNFIYLYLLSETYPMWRYNPQGINEDIGLTNAHISFSIMIIQYPATILIYLSRFPERKWKNQLLFVIGWVLLYALQEFIDIKFNFMDYYNGWNFYWSILFNFVMFIILRIHHTRPLLAWLLSFLFIIFLWNVFDVPKEAFK</sequence>
<feature type="transmembrane region" description="Helical" evidence="1">
    <location>
        <begin position="153"/>
        <end position="170"/>
    </location>
</feature>